<keyword evidence="1" id="KW-0812">Transmembrane</keyword>
<accession>A0A6J7ER20</accession>
<proteinExistence type="predicted"/>
<protein>
    <submittedName>
        <fullName evidence="2">Unannotated protein</fullName>
    </submittedName>
</protein>
<organism evidence="2">
    <name type="scientific">freshwater metagenome</name>
    <dbReference type="NCBI Taxonomy" id="449393"/>
    <lineage>
        <taxon>unclassified sequences</taxon>
        <taxon>metagenomes</taxon>
        <taxon>ecological metagenomes</taxon>
    </lineage>
</organism>
<reference evidence="2" key="1">
    <citation type="submission" date="2020-05" db="EMBL/GenBank/DDBJ databases">
        <authorList>
            <person name="Chiriac C."/>
            <person name="Salcher M."/>
            <person name="Ghai R."/>
            <person name="Kavagutti S V."/>
        </authorList>
    </citation>
    <scope>NUCLEOTIDE SEQUENCE</scope>
</reference>
<keyword evidence="1" id="KW-1133">Transmembrane helix</keyword>
<sequence>MSFLVLVVAIPILLGFAISWIAGVIAAAAMVMLWDWMLGR</sequence>
<evidence type="ECO:0000313" key="2">
    <source>
        <dbReference type="EMBL" id="CAB4882549.1"/>
    </source>
</evidence>
<gene>
    <name evidence="2" type="ORF">UFOPK3423_01494</name>
</gene>
<feature type="transmembrane region" description="Helical" evidence="1">
    <location>
        <begin position="6"/>
        <end position="34"/>
    </location>
</feature>
<dbReference type="AlphaFoldDB" id="A0A6J7ER20"/>
<dbReference type="EMBL" id="CAFBLQ010000209">
    <property type="protein sequence ID" value="CAB4882549.1"/>
    <property type="molecule type" value="Genomic_DNA"/>
</dbReference>
<keyword evidence="1" id="KW-0472">Membrane</keyword>
<name>A0A6J7ER20_9ZZZZ</name>
<evidence type="ECO:0000256" key="1">
    <source>
        <dbReference type="SAM" id="Phobius"/>
    </source>
</evidence>